<keyword evidence="5 6" id="KW-0472">Membrane</keyword>
<evidence type="ECO:0000313" key="7">
    <source>
        <dbReference type="EMBL" id="SVD12050.1"/>
    </source>
</evidence>
<evidence type="ECO:0000256" key="3">
    <source>
        <dbReference type="ARBA" id="ARBA00022692"/>
    </source>
</evidence>
<keyword evidence="2" id="KW-1003">Cell membrane</keyword>
<dbReference type="PANTHER" id="PTHR43124">
    <property type="entry name" value="PURINE EFFLUX PUMP PBUE"/>
    <property type="match status" value="1"/>
</dbReference>
<feature type="transmembrane region" description="Helical" evidence="6">
    <location>
        <begin position="198"/>
        <end position="216"/>
    </location>
</feature>
<feature type="transmembrane region" description="Helical" evidence="6">
    <location>
        <begin position="12"/>
        <end position="31"/>
    </location>
</feature>
<feature type="transmembrane region" description="Helical" evidence="6">
    <location>
        <begin position="255"/>
        <end position="277"/>
    </location>
</feature>
<dbReference type="Pfam" id="PF07690">
    <property type="entry name" value="MFS_1"/>
    <property type="match status" value="1"/>
</dbReference>
<dbReference type="Gene3D" id="1.20.1250.20">
    <property type="entry name" value="MFS general substrate transporter like domains"/>
    <property type="match status" value="2"/>
</dbReference>
<accession>A0A382SQ12</accession>
<dbReference type="GO" id="GO:0005886">
    <property type="term" value="C:plasma membrane"/>
    <property type="evidence" value="ECO:0007669"/>
    <property type="project" value="UniProtKB-SubCell"/>
</dbReference>
<feature type="transmembrane region" description="Helical" evidence="6">
    <location>
        <begin position="222"/>
        <end position="243"/>
    </location>
</feature>
<gene>
    <name evidence="7" type="ORF">METZ01_LOCUS364904</name>
</gene>
<dbReference type="AlphaFoldDB" id="A0A382SQ12"/>
<dbReference type="PANTHER" id="PTHR43124:SF3">
    <property type="entry name" value="CHLORAMPHENICOL EFFLUX PUMP RV0191"/>
    <property type="match status" value="1"/>
</dbReference>
<reference evidence="7" key="1">
    <citation type="submission" date="2018-05" db="EMBL/GenBank/DDBJ databases">
        <authorList>
            <person name="Lanie J.A."/>
            <person name="Ng W.-L."/>
            <person name="Kazmierczak K.M."/>
            <person name="Andrzejewski T.M."/>
            <person name="Davidsen T.M."/>
            <person name="Wayne K.J."/>
            <person name="Tettelin H."/>
            <person name="Glass J.I."/>
            <person name="Rusch D."/>
            <person name="Podicherti R."/>
            <person name="Tsui H.-C.T."/>
            <person name="Winkler M.E."/>
        </authorList>
    </citation>
    <scope>NUCLEOTIDE SEQUENCE</scope>
</reference>
<feature type="transmembrane region" description="Helical" evidence="6">
    <location>
        <begin position="133"/>
        <end position="157"/>
    </location>
</feature>
<keyword evidence="3 6" id="KW-0812">Transmembrane</keyword>
<evidence type="ECO:0008006" key="8">
    <source>
        <dbReference type="Google" id="ProtNLM"/>
    </source>
</evidence>
<evidence type="ECO:0000256" key="4">
    <source>
        <dbReference type="ARBA" id="ARBA00022989"/>
    </source>
</evidence>
<dbReference type="SUPFAM" id="SSF103473">
    <property type="entry name" value="MFS general substrate transporter"/>
    <property type="match status" value="1"/>
</dbReference>
<evidence type="ECO:0000256" key="1">
    <source>
        <dbReference type="ARBA" id="ARBA00004651"/>
    </source>
</evidence>
<dbReference type="InterPro" id="IPR050189">
    <property type="entry name" value="MFS_Efflux_Transporters"/>
</dbReference>
<dbReference type="EMBL" id="UINC01130776">
    <property type="protein sequence ID" value="SVD12050.1"/>
    <property type="molecule type" value="Genomic_DNA"/>
</dbReference>
<keyword evidence="4 6" id="KW-1133">Transmembrane helix</keyword>
<feature type="transmembrane region" description="Helical" evidence="6">
    <location>
        <begin position="163"/>
        <end position="186"/>
    </location>
</feature>
<dbReference type="GO" id="GO:0022857">
    <property type="term" value="F:transmembrane transporter activity"/>
    <property type="evidence" value="ECO:0007669"/>
    <property type="project" value="InterPro"/>
</dbReference>
<feature type="transmembrane region" description="Helical" evidence="6">
    <location>
        <begin position="52"/>
        <end position="73"/>
    </location>
</feature>
<feature type="non-terminal residue" evidence="7">
    <location>
        <position position="1"/>
    </location>
</feature>
<protein>
    <recommendedName>
        <fullName evidence="8">Major facilitator superfamily (MFS) profile domain-containing protein</fullName>
    </recommendedName>
</protein>
<dbReference type="InterPro" id="IPR011701">
    <property type="entry name" value="MFS"/>
</dbReference>
<evidence type="ECO:0000256" key="2">
    <source>
        <dbReference type="ARBA" id="ARBA00022475"/>
    </source>
</evidence>
<sequence>IPFLFVQAFATGFPILLLARFAFVGCHVMTVPARTLLLQQWAAPRQFAQINAVGLSQHSLMLALAVSTSAIIITELGSWRMAYMILGGVFILQTSVWLLIAKEDKAPVEGFQSRLEEQEGTPLHALSHYPQGWVIAVVMFFLSATWTSLVTFLPTFWLEQRGVPLILGGPLLGFLYYALIPTALLGGFLAKKIPNRKLLLGIPALFNALFGVGIILSGDPVVLMFLITGLGLAWVFTPAINVLPFEFPDISPREVAVISSLVVTFSALGFAAGPTLVGIVAQSTGSLETGLLTMCLLTASGVLAAGLYP</sequence>
<proteinExistence type="predicted"/>
<evidence type="ECO:0000256" key="5">
    <source>
        <dbReference type="ARBA" id="ARBA00023136"/>
    </source>
</evidence>
<feature type="transmembrane region" description="Helical" evidence="6">
    <location>
        <begin position="289"/>
        <end position="308"/>
    </location>
</feature>
<name>A0A382SQ12_9ZZZZ</name>
<comment type="subcellular location">
    <subcellularLocation>
        <location evidence="1">Cell membrane</location>
        <topology evidence="1">Multi-pass membrane protein</topology>
    </subcellularLocation>
</comment>
<feature type="non-terminal residue" evidence="7">
    <location>
        <position position="309"/>
    </location>
</feature>
<organism evidence="7">
    <name type="scientific">marine metagenome</name>
    <dbReference type="NCBI Taxonomy" id="408172"/>
    <lineage>
        <taxon>unclassified sequences</taxon>
        <taxon>metagenomes</taxon>
        <taxon>ecological metagenomes</taxon>
    </lineage>
</organism>
<evidence type="ECO:0000256" key="6">
    <source>
        <dbReference type="SAM" id="Phobius"/>
    </source>
</evidence>
<feature type="transmembrane region" description="Helical" evidence="6">
    <location>
        <begin position="79"/>
        <end position="100"/>
    </location>
</feature>
<dbReference type="InterPro" id="IPR036259">
    <property type="entry name" value="MFS_trans_sf"/>
</dbReference>